<dbReference type="PANTHER" id="PTHR30483:SF37">
    <property type="entry name" value="ABC TRANSPORTER SUBSTRATE-BINDING PROTEIN"/>
    <property type="match status" value="1"/>
</dbReference>
<dbReference type="EMBL" id="CP102480">
    <property type="protein sequence ID" value="UUX49035.1"/>
    <property type="molecule type" value="Genomic_DNA"/>
</dbReference>
<name>A0A9J7AN21_9PROT</name>
<evidence type="ECO:0000256" key="2">
    <source>
        <dbReference type="ARBA" id="ARBA00022729"/>
    </source>
</evidence>
<evidence type="ECO:0000313" key="6">
    <source>
        <dbReference type="Proteomes" id="UP001060336"/>
    </source>
</evidence>
<dbReference type="SUPFAM" id="SSF53822">
    <property type="entry name" value="Periplasmic binding protein-like I"/>
    <property type="match status" value="1"/>
</dbReference>
<evidence type="ECO:0000259" key="4">
    <source>
        <dbReference type="Pfam" id="PF13458"/>
    </source>
</evidence>
<evidence type="ECO:0000256" key="1">
    <source>
        <dbReference type="ARBA" id="ARBA00010062"/>
    </source>
</evidence>
<evidence type="ECO:0000256" key="3">
    <source>
        <dbReference type="ARBA" id="ARBA00022970"/>
    </source>
</evidence>
<dbReference type="InterPro" id="IPR028082">
    <property type="entry name" value="Peripla_BP_I"/>
</dbReference>
<dbReference type="PROSITE" id="PS51318">
    <property type="entry name" value="TAT"/>
    <property type="match status" value="1"/>
</dbReference>
<dbReference type="Gene3D" id="3.40.50.2300">
    <property type="match status" value="2"/>
</dbReference>
<dbReference type="Proteomes" id="UP001060336">
    <property type="component" value="Chromosome"/>
</dbReference>
<organism evidence="5 6">
    <name type="scientific">Nisaea acidiphila</name>
    <dbReference type="NCBI Taxonomy" id="1862145"/>
    <lineage>
        <taxon>Bacteria</taxon>
        <taxon>Pseudomonadati</taxon>
        <taxon>Pseudomonadota</taxon>
        <taxon>Alphaproteobacteria</taxon>
        <taxon>Rhodospirillales</taxon>
        <taxon>Thalassobaculaceae</taxon>
        <taxon>Nisaea</taxon>
    </lineage>
</organism>
<dbReference type="PANTHER" id="PTHR30483">
    <property type="entry name" value="LEUCINE-SPECIFIC-BINDING PROTEIN"/>
    <property type="match status" value="1"/>
</dbReference>
<dbReference type="InterPro" id="IPR006311">
    <property type="entry name" value="TAT_signal"/>
</dbReference>
<accession>A0A9J7AN21</accession>
<dbReference type="InterPro" id="IPR051010">
    <property type="entry name" value="BCAA_transport"/>
</dbReference>
<dbReference type="InterPro" id="IPR028081">
    <property type="entry name" value="Leu-bd"/>
</dbReference>
<keyword evidence="3" id="KW-0813">Transport</keyword>
<keyword evidence="3" id="KW-0029">Amino-acid transport</keyword>
<comment type="similarity">
    <text evidence="1">Belongs to the leucine-binding protein family.</text>
</comment>
<dbReference type="AlphaFoldDB" id="A0A9J7AN21"/>
<feature type="domain" description="Leucine-binding protein" evidence="4">
    <location>
        <begin position="42"/>
        <end position="388"/>
    </location>
</feature>
<keyword evidence="6" id="KW-1185">Reference proteome</keyword>
<dbReference type="CDD" id="cd06340">
    <property type="entry name" value="PBP1_ABC_ligand_binding-like"/>
    <property type="match status" value="1"/>
</dbReference>
<dbReference type="GO" id="GO:0006865">
    <property type="term" value="P:amino acid transport"/>
    <property type="evidence" value="ECO:0007669"/>
    <property type="project" value="UniProtKB-KW"/>
</dbReference>
<gene>
    <name evidence="5" type="ORF">NUH88_16720</name>
</gene>
<keyword evidence="2" id="KW-0732">Signal</keyword>
<dbReference type="RefSeq" id="WP_257767536.1">
    <property type="nucleotide sequence ID" value="NZ_CP102480.1"/>
</dbReference>
<reference evidence="5" key="1">
    <citation type="submission" date="2022-08" db="EMBL/GenBank/DDBJ databases">
        <title>Nisaea acidiphila sp. nov., isolated from a marine algal debris and emended description of the genus Nisaea Urios et al. 2008.</title>
        <authorList>
            <person name="Kwon K."/>
        </authorList>
    </citation>
    <scope>NUCLEOTIDE SEQUENCE</scope>
    <source>
        <strain evidence="5">MEBiC11861</strain>
    </source>
</reference>
<protein>
    <submittedName>
        <fullName evidence="5">ABC transporter substrate-binding protein</fullName>
    </submittedName>
</protein>
<dbReference type="Pfam" id="PF13458">
    <property type="entry name" value="Peripla_BP_6"/>
    <property type="match status" value="1"/>
</dbReference>
<evidence type="ECO:0000313" key="5">
    <source>
        <dbReference type="EMBL" id="UUX49035.1"/>
    </source>
</evidence>
<dbReference type="KEGG" id="naci:NUH88_16720"/>
<proteinExistence type="inferred from homology"/>
<sequence length="413" mass="43741">MTKTKTFDQFSRRQVLAGVAAGGAFAAAGTLGVPHIARAADPVKVGVVHPVTGFLQFSGTQCRFGALAAIEEINAAGGIKALGGAKLEAVLGDAQSKAEIGAAEVEKFNEAGVSAIVGAYASGICLATTQAAAKYGIPHVVDVGVNDKIVGRGLENTFRFGPGFGSITKAGVDHLIAINDAAGKPTKSVVIVHENTTPFGSFMAGLLEKNLTPAGFEVKEVLPHPTGNKDFNNIALKIKEANPDLVIPSHYYGDGVLFLRTLQRQRVKPKAIYSVLGGASSQYRFVNEFPDAAEYVMDCNHWFDPRKEAAQALRKKTEAAGKSFSYEVFLAYEAMMFAADAMERAGSADRAKIIEAMASSNWSGHFMPYGPTKMVNGQNEGAQAMVMQVLGKDIEVVAPKEFATKAPVFPRPA</sequence>